<dbReference type="InterPro" id="IPR011010">
    <property type="entry name" value="DNA_brk_join_enz"/>
</dbReference>
<keyword evidence="2" id="KW-0229">DNA integration</keyword>
<dbReference type="SUPFAM" id="SSF56349">
    <property type="entry name" value="DNA breaking-rejoining enzymes"/>
    <property type="match status" value="1"/>
</dbReference>
<keyword evidence="4" id="KW-0233">DNA recombination</keyword>
<comment type="similarity">
    <text evidence="1">Belongs to the 'phage' integrase family.</text>
</comment>
<dbReference type="Gene3D" id="1.10.150.130">
    <property type="match status" value="1"/>
</dbReference>
<keyword evidence="9" id="KW-1185">Reference proteome</keyword>
<evidence type="ECO:0000256" key="1">
    <source>
        <dbReference type="ARBA" id="ARBA00008857"/>
    </source>
</evidence>
<dbReference type="Proteomes" id="UP000321189">
    <property type="component" value="Unassembled WGS sequence"/>
</dbReference>
<evidence type="ECO:0000313" key="9">
    <source>
        <dbReference type="Proteomes" id="UP000321189"/>
    </source>
</evidence>
<dbReference type="PANTHER" id="PTHR30349">
    <property type="entry name" value="PHAGE INTEGRASE-RELATED"/>
    <property type="match status" value="1"/>
</dbReference>
<dbReference type="InterPro" id="IPR044068">
    <property type="entry name" value="CB"/>
</dbReference>
<dbReference type="PROSITE" id="PS51898">
    <property type="entry name" value="TYR_RECOMBINASE"/>
    <property type="match status" value="1"/>
</dbReference>
<keyword evidence="3 5" id="KW-0238">DNA-binding</keyword>
<evidence type="ECO:0000256" key="5">
    <source>
        <dbReference type="PROSITE-ProRule" id="PRU01248"/>
    </source>
</evidence>
<reference evidence="8 9" key="1">
    <citation type="submission" date="2019-07" db="EMBL/GenBank/DDBJ databases">
        <title>Whole genome shotgun sequence of Pseudoalteromonas atlantica NBRC 103033.</title>
        <authorList>
            <person name="Hosoyama A."/>
            <person name="Uohara A."/>
            <person name="Ohji S."/>
            <person name="Ichikawa N."/>
        </authorList>
    </citation>
    <scope>NUCLEOTIDE SEQUENCE [LARGE SCALE GENOMIC DNA]</scope>
    <source>
        <strain evidence="8 9">NBRC 103033</strain>
    </source>
</reference>
<accession>A0ABQ0UES2</accession>
<evidence type="ECO:0000259" key="6">
    <source>
        <dbReference type="PROSITE" id="PS51898"/>
    </source>
</evidence>
<dbReference type="Pfam" id="PF02899">
    <property type="entry name" value="Phage_int_SAM_1"/>
    <property type="match status" value="1"/>
</dbReference>
<sequence>MAVIKVSKVQYSGLNFKSFALIDNNGDIRIAPSLFLANLSLNGHSQETISNYSYRLDNFLKVLDDAKLDFINVEQLHIDIYLNKYLNNHLDLEFSSIKGHIACLTRFFKYLYEFGFTSRPNDFIYRVTDNDTGYQIKANTRKKIKLIEHYLTRKRFDELLCYVDSSDDFINERNELILHIGFHMGLRASEVVDKRNLILTKLINKYTGFVVDKIDIIGKGEKLRQVLVPPKLKSKIQSFVDGRRKKIPGNLLICAKDGSPLNKSFASSVFRKVASASRKPYLKSRTFHSLRHTFATNCVIECHKNGHDPWTVLPDRMGHAKKETTLLYVFFEAVLNSRHSLIKKLSVKHKSIFTKNKNISQGIDVGILS</sequence>
<dbReference type="PANTHER" id="PTHR30349:SF64">
    <property type="entry name" value="PROPHAGE INTEGRASE INTD-RELATED"/>
    <property type="match status" value="1"/>
</dbReference>
<dbReference type="InterPro" id="IPR050090">
    <property type="entry name" value="Tyrosine_recombinase_XerCD"/>
</dbReference>
<dbReference type="Gene3D" id="1.10.443.10">
    <property type="entry name" value="Intergrase catalytic core"/>
    <property type="match status" value="1"/>
</dbReference>
<dbReference type="InterPro" id="IPR010998">
    <property type="entry name" value="Integrase_recombinase_N"/>
</dbReference>
<dbReference type="RefSeq" id="WP_154945492.1">
    <property type="nucleotide sequence ID" value="NZ_BJUT01000024.1"/>
</dbReference>
<organism evidence="8 9">
    <name type="scientific">Pseudoalteromonas atlantica</name>
    <name type="common">Alteromonas atlantica</name>
    <dbReference type="NCBI Taxonomy" id="288"/>
    <lineage>
        <taxon>Bacteria</taxon>
        <taxon>Pseudomonadati</taxon>
        <taxon>Pseudomonadota</taxon>
        <taxon>Gammaproteobacteria</taxon>
        <taxon>Alteromonadales</taxon>
        <taxon>Pseudoalteromonadaceae</taxon>
        <taxon>Pseudoalteromonas</taxon>
    </lineage>
</organism>
<dbReference type="InterPro" id="IPR013762">
    <property type="entry name" value="Integrase-like_cat_sf"/>
</dbReference>
<dbReference type="PROSITE" id="PS51900">
    <property type="entry name" value="CB"/>
    <property type="match status" value="1"/>
</dbReference>
<proteinExistence type="inferred from homology"/>
<comment type="caution">
    <text evidence="8">The sequence shown here is derived from an EMBL/GenBank/DDBJ whole genome shotgun (WGS) entry which is preliminary data.</text>
</comment>
<evidence type="ECO:0000313" key="8">
    <source>
        <dbReference type="EMBL" id="GEK76947.1"/>
    </source>
</evidence>
<feature type="domain" description="Tyr recombinase" evidence="6">
    <location>
        <begin position="146"/>
        <end position="346"/>
    </location>
</feature>
<protein>
    <submittedName>
        <fullName evidence="8">Tyrosine recombinase XerC</fullName>
    </submittedName>
</protein>
<feature type="domain" description="Core-binding (CB)" evidence="7">
    <location>
        <begin position="30"/>
        <end position="112"/>
    </location>
</feature>
<dbReference type="InterPro" id="IPR004107">
    <property type="entry name" value="Integrase_SAM-like_N"/>
</dbReference>
<dbReference type="Pfam" id="PF00589">
    <property type="entry name" value="Phage_integrase"/>
    <property type="match status" value="1"/>
</dbReference>
<dbReference type="EMBL" id="BJUT01000024">
    <property type="protein sequence ID" value="GEK76947.1"/>
    <property type="molecule type" value="Genomic_DNA"/>
</dbReference>
<evidence type="ECO:0000256" key="4">
    <source>
        <dbReference type="ARBA" id="ARBA00023172"/>
    </source>
</evidence>
<name>A0ABQ0UES2_PSEAF</name>
<gene>
    <name evidence="8" type="primary">xerC</name>
    <name evidence="8" type="ORF">PAT01_22510</name>
</gene>
<dbReference type="CDD" id="cd00397">
    <property type="entry name" value="DNA_BRE_C"/>
    <property type="match status" value="1"/>
</dbReference>
<evidence type="ECO:0000256" key="2">
    <source>
        <dbReference type="ARBA" id="ARBA00022908"/>
    </source>
</evidence>
<evidence type="ECO:0000256" key="3">
    <source>
        <dbReference type="ARBA" id="ARBA00023125"/>
    </source>
</evidence>
<evidence type="ECO:0000259" key="7">
    <source>
        <dbReference type="PROSITE" id="PS51900"/>
    </source>
</evidence>
<dbReference type="InterPro" id="IPR002104">
    <property type="entry name" value="Integrase_catalytic"/>
</dbReference>